<reference evidence="1" key="1">
    <citation type="submission" date="2022-04" db="EMBL/GenBank/DDBJ databases">
        <title>Mucilaginibacter sp. RS28 isolated from freshwater.</title>
        <authorList>
            <person name="Ko S.-R."/>
        </authorList>
    </citation>
    <scope>NUCLEOTIDE SEQUENCE</scope>
    <source>
        <strain evidence="1">RS28</strain>
    </source>
</reference>
<dbReference type="AlphaFoldDB" id="A0A9X1WZX5"/>
<evidence type="ECO:0000313" key="2">
    <source>
        <dbReference type="Proteomes" id="UP001139450"/>
    </source>
</evidence>
<dbReference type="EMBL" id="JALJEJ010000001">
    <property type="protein sequence ID" value="MCJ8208071.1"/>
    <property type="molecule type" value="Genomic_DNA"/>
</dbReference>
<name>A0A9X1WZX5_9SPHI</name>
<evidence type="ECO:0000313" key="1">
    <source>
        <dbReference type="EMBL" id="MCJ8208071.1"/>
    </source>
</evidence>
<organism evidence="1 2">
    <name type="scientific">Mucilaginibacter straminoryzae</name>
    <dbReference type="NCBI Taxonomy" id="2932774"/>
    <lineage>
        <taxon>Bacteria</taxon>
        <taxon>Pseudomonadati</taxon>
        <taxon>Bacteroidota</taxon>
        <taxon>Sphingobacteriia</taxon>
        <taxon>Sphingobacteriales</taxon>
        <taxon>Sphingobacteriaceae</taxon>
        <taxon>Mucilaginibacter</taxon>
    </lineage>
</organism>
<proteinExistence type="predicted"/>
<dbReference type="Proteomes" id="UP001139450">
    <property type="component" value="Unassembled WGS sequence"/>
</dbReference>
<gene>
    <name evidence="1" type="ORF">MUY27_00030</name>
</gene>
<comment type="caution">
    <text evidence="1">The sequence shown here is derived from an EMBL/GenBank/DDBJ whole genome shotgun (WGS) entry which is preliminary data.</text>
</comment>
<protein>
    <submittedName>
        <fullName evidence="1">Uncharacterized protein</fullName>
    </submittedName>
</protein>
<accession>A0A9X1WZX5</accession>
<dbReference type="RefSeq" id="WP_245127909.1">
    <property type="nucleotide sequence ID" value="NZ_JALJEJ010000001.1"/>
</dbReference>
<sequence length="51" mass="6114">MSENKEPDILFQFLKELIEDKKEQSVLELVFQNLSEDEIIEKLIDYKPSKE</sequence>
<keyword evidence="2" id="KW-1185">Reference proteome</keyword>